<evidence type="ECO:0000256" key="1">
    <source>
        <dbReference type="ARBA" id="ARBA00004141"/>
    </source>
</evidence>
<keyword evidence="9 13" id="KW-0472">Membrane</keyword>
<evidence type="ECO:0000256" key="13">
    <source>
        <dbReference type="SAM" id="Phobius"/>
    </source>
</evidence>
<dbReference type="RefSeq" id="XP_025408504.1">
    <property type="nucleotide sequence ID" value="XM_025552719.1"/>
</dbReference>
<organism evidence="14 15">
    <name type="scientific">Sipha flava</name>
    <name type="common">yellow sugarcane aphid</name>
    <dbReference type="NCBI Taxonomy" id="143950"/>
    <lineage>
        <taxon>Eukaryota</taxon>
        <taxon>Metazoa</taxon>
        <taxon>Ecdysozoa</taxon>
        <taxon>Arthropoda</taxon>
        <taxon>Hexapoda</taxon>
        <taxon>Insecta</taxon>
        <taxon>Pterygota</taxon>
        <taxon>Neoptera</taxon>
        <taxon>Paraneoptera</taxon>
        <taxon>Hemiptera</taxon>
        <taxon>Sternorrhyncha</taxon>
        <taxon>Aphidomorpha</taxon>
        <taxon>Aphidoidea</taxon>
        <taxon>Aphididae</taxon>
        <taxon>Sipha</taxon>
    </lineage>
</organism>
<comment type="subcellular location">
    <subcellularLocation>
        <location evidence="1">Membrane</location>
        <topology evidence="1">Multi-pass membrane protein</topology>
    </subcellularLocation>
</comment>
<dbReference type="OrthoDB" id="6628526at2759"/>
<protein>
    <submittedName>
        <fullName evidence="15">Sodium channel protein Nach-like</fullName>
    </submittedName>
</protein>
<comment type="similarity">
    <text evidence="2 12">Belongs to the amiloride-sensitive sodium channel (TC 1.A.6) family.</text>
</comment>
<evidence type="ECO:0000256" key="12">
    <source>
        <dbReference type="RuleBase" id="RU000679"/>
    </source>
</evidence>
<accession>A0A8B8FCA2</accession>
<dbReference type="GeneID" id="112682193"/>
<proteinExistence type="inferred from homology"/>
<keyword evidence="3 12" id="KW-0813">Transport</keyword>
<evidence type="ECO:0000256" key="11">
    <source>
        <dbReference type="ARBA" id="ARBA00023303"/>
    </source>
</evidence>
<dbReference type="Pfam" id="PF00858">
    <property type="entry name" value="ASC"/>
    <property type="match status" value="1"/>
</dbReference>
<keyword evidence="4 12" id="KW-0894">Sodium channel</keyword>
<evidence type="ECO:0000313" key="14">
    <source>
        <dbReference type="Proteomes" id="UP000694846"/>
    </source>
</evidence>
<evidence type="ECO:0000256" key="5">
    <source>
        <dbReference type="ARBA" id="ARBA00022692"/>
    </source>
</evidence>
<dbReference type="AlphaFoldDB" id="A0A8B8FCA2"/>
<reference evidence="15" key="1">
    <citation type="submission" date="2025-08" db="UniProtKB">
        <authorList>
            <consortium name="RefSeq"/>
        </authorList>
    </citation>
    <scope>IDENTIFICATION</scope>
    <source>
        <tissue evidence="15">Whole body</tissue>
    </source>
</reference>
<dbReference type="Proteomes" id="UP000694846">
    <property type="component" value="Unplaced"/>
</dbReference>
<evidence type="ECO:0000256" key="2">
    <source>
        <dbReference type="ARBA" id="ARBA00007193"/>
    </source>
</evidence>
<evidence type="ECO:0000256" key="6">
    <source>
        <dbReference type="ARBA" id="ARBA00022989"/>
    </source>
</evidence>
<feature type="transmembrane region" description="Helical" evidence="13">
    <location>
        <begin position="35"/>
        <end position="62"/>
    </location>
</feature>
<keyword evidence="7" id="KW-0915">Sodium</keyword>
<keyword evidence="6 13" id="KW-1133">Transmembrane helix</keyword>
<keyword evidence="5 12" id="KW-0812">Transmembrane</keyword>
<dbReference type="GO" id="GO:0005272">
    <property type="term" value="F:sodium channel activity"/>
    <property type="evidence" value="ECO:0007669"/>
    <property type="project" value="UniProtKB-KW"/>
</dbReference>
<dbReference type="InterPro" id="IPR001873">
    <property type="entry name" value="ENaC"/>
</dbReference>
<gene>
    <name evidence="15" type="primary">LOC112682193</name>
</gene>
<evidence type="ECO:0000313" key="15">
    <source>
        <dbReference type="RefSeq" id="XP_025408504.1"/>
    </source>
</evidence>
<dbReference type="GO" id="GO:0016020">
    <property type="term" value="C:membrane"/>
    <property type="evidence" value="ECO:0007669"/>
    <property type="project" value="UniProtKB-SubCell"/>
</dbReference>
<evidence type="ECO:0000256" key="4">
    <source>
        <dbReference type="ARBA" id="ARBA00022461"/>
    </source>
</evidence>
<dbReference type="Gene3D" id="1.10.287.770">
    <property type="entry name" value="YojJ-like"/>
    <property type="match status" value="1"/>
</dbReference>
<sequence length="101" mass="11595">MYLSDVINGSKVVIALDRLPNERLKRNVVRSRMDLIVSVGGTLGLFLGVSLLSIVEIFYYFIVWTKNIPHDINAANKKNIHRPIQNSEHTIIHSFYALLRF</sequence>
<evidence type="ECO:0000256" key="10">
    <source>
        <dbReference type="ARBA" id="ARBA00023201"/>
    </source>
</evidence>
<keyword evidence="8 12" id="KW-0406">Ion transport</keyword>
<name>A0A8B8FCA2_9HEMI</name>
<evidence type="ECO:0000256" key="3">
    <source>
        <dbReference type="ARBA" id="ARBA00022448"/>
    </source>
</evidence>
<evidence type="ECO:0000256" key="7">
    <source>
        <dbReference type="ARBA" id="ARBA00023053"/>
    </source>
</evidence>
<evidence type="ECO:0000256" key="8">
    <source>
        <dbReference type="ARBA" id="ARBA00023065"/>
    </source>
</evidence>
<evidence type="ECO:0000256" key="9">
    <source>
        <dbReference type="ARBA" id="ARBA00023136"/>
    </source>
</evidence>
<keyword evidence="14" id="KW-1185">Reference proteome</keyword>
<keyword evidence="11 12" id="KW-0407">Ion channel</keyword>
<keyword evidence="10 12" id="KW-0739">Sodium transport</keyword>